<protein>
    <submittedName>
        <fullName evidence="1">Uncharacterized protein</fullName>
    </submittedName>
</protein>
<organism evidence="1 2">
    <name type="scientific">Vitis vinifera</name>
    <name type="common">Grape</name>
    <dbReference type="NCBI Taxonomy" id="29760"/>
    <lineage>
        <taxon>Eukaryota</taxon>
        <taxon>Viridiplantae</taxon>
        <taxon>Streptophyta</taxon>
        <taxon>Embryophyta</taxon>
        <taxon>Tracheophyta</taxon>
        <taxon>Spermatophyta</taxon>
        <taxon>Magnoliopsida</taxon>
        <taxon>eudicotyledons</taxon>
        <taxon>Gunneridae</taxon>
        <taxon>Pentapetalae</taxon>
        <taxon>rosids</taxon>
        <taxon>Vitales</taxon>
        <taxon>Vitaceae</taxon>
        <taxon>Viteae</taxon>
        <taxon>Vitis</taxon>
    </lineage>
</organism>
<reference evidence="1 2" key="1">
    <citation type="journal article" date="2018" name="PLoS Genet.">
        <title>Population sequencing reveals clonal diversity and ancestral inbreeding in the grapevine cultivar Chardonnay.</title>
        <authorList>
            <person name="Roach M.J."/>
            <person name="Johnson D.L."/>
            <person name="Bohlmann J."/>
            <person name="van Vuuren H.J."/>
            <person name="Jones S.J."/>
            <person name="Pretorius I.S."/>
            <person name="Schmidt S.A."/>
            <person name="Borneman A.R."/>
        </authorList>
    </citation>
    <scope>NUCLEOTIDE SEQUENCE [LARGE SCALE GENOMIC DNA]</scope>
    <source>
        <strain evidence="2">cv. Chardonnay</strain>
        <tissue evidence="1">Leaf</tissue>
    </source>
</reference>
<accession>A0A438DU99</accession>
<gene>
    <name evidence="1" type="ORF">CK203_084146</name>
</gene>
<comment type="caution">
    <text evidence="1">The sequence shown here is derived from an EMBL/GenBank/DDBJ whole genome shotgun (WGS) entry which is preliminary data.</text>
</comment>
<evidence type="ECO:0000313" key="2">
    <source>
        <dbReference type="Proteomes" id="UP000288805"/>
    </source>
</evidence>
<proteinExistence type="predicted"/>
<sequence>MASWIVQESLETFSTFQGNVAILAILPVGTPFTFSSDGNFDEMIDFFHRGQVPNLHPNLCGGK</sequence>
<evidence type="ECO:0000313" key="1">
    <source>
        <dbReference type="EMBL" id="RVW39079.1"/>
    </source>
</evidence>
<dbReference type="Proteomes" id="UP000288805">
    <property type="component" value="Unassembled WGS sequence"/>
</dbReference>
<dbReference type="AlphaFoldDB" id="A0A438DU99"/>
<name>A0A438DU99_VITVI</name>
<dbReference type="EMBL" id="QGNW01001495">
    <property type="protein sequence ID" value="RVW39079.1"/>
    <property type="molecule type" value="Genomic_DNA"/>
</dbReference>